<organism evidence="1 2">
    <name type="scientific">Neptuniibacter pectenicola</name>
    <dbReference type="NCBI Taxonomy" id="1806669"/>
    <lineage>
        <taxon>Bacteria</taxon>
        <taxon>Pseudomonadati</taxon>
        <taxon>Pseudomonadota</taxon>
        <taxon>Gammaproteobacteria</taxon>
        <taxon>Oceanospirillales</taxon>
        <taxon>Oceanospirillaceae</taxon>
        <taxon>Neptuniibacter</taxon>
    </lineage>
</organism>
<comment type="caution">
    <text evidence="1">The sequence shown here is derived from an EMBL/GenBank/DDBJ whole genome shotgun (WGS) entry which is preliminary data.</text>
</comment>
<proteinExistence type="predicted"/>
<accession>A0ABU9TWM2</accession>
<keyword evidence="2" id="KW-1185">Reference proteome</keyword>
<evidence type="ECO:0000313" key="2">
    <source>
        <dbReference type="Proteomes" id="UP001449225"/>
    </source>
</evidence>
<protein>
    <recommendedName>
        <fullName evidence="3">DUF695 domain-containing protein</fullName>
    </recommendedName>
</protein>
<gene>
    <name evidence="1" type="ORF">WNY58_15755</name>
</gene>
<dbReference type="EMBL" id="JBBMRA010000021">
    <property type="protein sequence ID" value="MEM5537841.1"/>
    <property type="molecule type" value="Genomic_DNA"/>
</dbReference>
<dbReference type="RefSeq" id="WP_342855033.1">
    <property type="nucleotide sequence ID" value="NZ_JBBMRA010000021.1"/>
</dbReference>
<name>A0ABU9TWM2_9GAMM</name>
<reference evidence="1 2" key="1">
    <citation type="submission" date="2024-03" db="EMBL/GenBank/DDBJ databases">
        <title>Community enrichment and isolation of bacterial strains for fucoidan degradation.</title>
        <authorList>
            <person name="Sichert A."/>
        </authorList>
    </citation>
    <scope>NUCLEOTIDE SEQUENCE [LARGE SCALE GENOMIC DNA]</scope>
    <source>
        <strain evidence="1 2">AS76</strain>
    </source>
</reference>
<evidence type="ECO:0008006" key="3">
    <source>
        <dbReference type="Google" id="ProtNLM"/>
    </source>
</evidence>
<evidence type="ECO:0000313" key="1">
    <source>
        <dbReference type="EMBL" id="MEM5537841.1"/>
    </source>
</evidence>
<dbReference type="Proteomes" id="UP001449225">
    <property type="component" value="Unassembled WGS sequence"/>
</dbReference>
<sequence length="167" mass="18651">MLNIAAFTFKYDHIEDRILMVGNLNNDQQRVDFWLTRKLVLRLLSAASGLIEKTSSDIAGAPVQLKSDLAQFHHESARQGLQVESESEDLKAESASLLCRLDVSHQAGRYRILFFVNDESPLAASILTYDELHQMLHLIHRGSLALEWGADSQLFAPEASSSSVTLQ</sequence>